<reference evidence="1 2" key="2">
    <citation type="journal article" date="2022" name="Mol. Ecol. Resour.">
        <title>The genomes of chicory, endive, great burdock and yacon provide insights into Asteraceae paleo-polyploidization history and plant inulin production.</title>
        <authorList>
            <person name="Fan W."/>
            <person name="Wang S."/>
            <person name="Wang H."/>
            <person name="Wang A."/>
            <person name="Jiang F."/>
            <person name="Liu H."/>
            <person name="Zhao H."/>
            <person name="Xu D."/>
            <person name="Zhang Y."/>
        </authorList>
    </citation>
    <scope>NUCLEOTIDE SEQUENCE [LARGE SCALE GENOMIC DNA]</scope>
    <source>
        <strain evidence="2">cv. Punajuju</strain>
        <tissue evidence="1">Leaves</tissue>
    </source>
</reference>
<dbReference type="EMBL" id="CM042014">
    <property type="protein sequence ID" value="KAI3720861.1"/>
    <property type="molecule type" value="Genomic_DNA"/>
</dbReference>
<evidence type="ECO:0000313" key="2">
    <source>
        <dbReference type="Proteomes" id="UP001055811"/>
    </source>
</evidence>
<gene>
    <name evidence="1" type="ORF">L2E82_31858</name>
</gene>
<sequence>MNNIPKVNENCLCYFGHFFFSLRCKLTPSQTRLSYCREETAKDLYYNSLPPVTKTYATICFATTAAYHIGLCNPFIIALFYHDVVKRFQIWRLTTNFFFLGSFSLTFAFRLLIILHYGVSLERGPFDKRTADYVWMFFFGAFSSLAMAATPFYSSPFMGASLVFMIVYVWSRELHGVLFIMGYDCARLAVWEFIEAAFAWNRCRPFILLLDRSSPSCGW</sequence>
<reference evidence="2" key="1">
    <citation type="journal article" date="2022" name="Mol. Ecol. Resour.">
        <title>The genomes of chicory, endive, great burdock and yacon provide insights into Asteraceae palaeo-polyploidization history and plant inulin production.</title>
        <authorList>
            <person name="Fan W."/>
            <person name="Wang S."/>
            <person name="Wang H."/>
            <person name="Wang A."/>
            <person name="Jiang F."/>
            <person name="Liu H."/>
            <person name="Zhao H."/>
            <person name="Xu D."/>
            <person name="Zhang Y."/>
        </authorList>
    </citation>
    <scope>NUCLEOTIDE SEQUENCE [LARGE SCALE GENOMIC DNA]</scope>
    <source>
        <strain evidence="2">cv. Punajuju</strain>
    </source>
</reference>
<name>A0ACB9BF39_CICIN</name>
<dbReference type="Proteomes" id="UP001055811">
    <property type="component" value="Linkage Group LG06"/>
</dbReference>
<comment type="caution">
    <text evidence="1">The sequence shown here is derived from an EMBL/GenBank/DDBJ whole genome shotgun (WGS) entry which is preliminary data.</text>
</comment>
<organism evidence="1 2">
    <name type="scientific">Cichorium intybus</name>
    <name type="common">Chicory</name>
    <dbReference type="NCBI Taxonomy" id="13427"/>
    <lineage>
        <taxon>Eukaryota</taxon>
        <taxon>Viridiplantae</taxon>
        <taxon>Streptophyta</taxon>
        <taxon>Embryophyta</taxon>
        <taxon>Tracheophyta</taxon>
        <taxon>Spermatophyta</taxon>
        <taxon>Magnoliopsida</taxon>
        <taxon>eudicotyledons</taxon>
        <taxon>Gunneridae</taxon>
        <taxon>Pentapetalae</taxon>
        <taxon>asterids</taxon>
        <taxon>campanulids</taxon>
        <taxon>Asterales</taxon>
        <taxon>Asteraceae</taxon>
        <taxon>Cichorioideae</taxon>
        <taxon>Cichorieae</taxon>
        <taxon>Cichoriinae</taxon>
        <taxon>Cichorium</taxon>
    </lineage>
</organism>
<keyword evidence="2" id="KW-1185">Reference proteome</keyword>
<protein>
    <submittedName>
        <fullName evidence="1">Uncharacterized protein</fullName>
    </submittedName>
</protein>
<proteinExistence type="predicted"/>
<evidence type="ECO:0000313" key="1">
    <source>
        <dbReference type="EMBL" id="KAI3720861.1"/>
    </source>
</evidence>
<accession>A0ACB9BF39</accession>